<feature type="compositionally biased region" description="Acidic residues" evidence="1">
    <location>
        <begin position="199"/>
        <end position="214"/>
    </location>
</feature>
<protein>
    <submittedName>
        <fullName evidence="2">Uncharacterized protein</fullName>
    </submittedName>
</protein>
<feature type="region of interest" description="Disordered" evidence="1">
    <location>
        <begin position="194"/>
        <end position="231"/>
    </location>
</feature>
<name>A0A540LUS3_MALBA</name>
<comment type="caution">
    <text evidence="2">The sequence shown here is derived from an EMBL/GenBank/DDBJ whole genome shotgun (WGS) entry which is preliminary data.</text>
</comment>
<keyword evidence="3" id="KW-1185">Reference proteome</keyword>
<accession>A0A540LUS3</accession>
<feature type="compositionally biased region" description="Low complexity" evidence="1">
    <location>
        <begin position="1"/>
        <end position="17"/>
    </location>
</feature>
<gene>
    <name evidence="2" type="ORF">C1H46_024255</name>
</gene>
<reference evidence="2 3" key="1">
    <citation type="journal article" date="2019" name="G3 (Bethesda)">
        <title>Sequencing of a Wild Apple (Malus baccata) Genome Unravels the Differences Between Cultivated and Wild Apple Species Regarding Disease Resistance and Cold Tolerance.</title>
        <authorList>
            <person name="Chen X."/>
        </authorList>
    </citation>
    <scope>NUCLEOTIDE SEQUENCE [LARGE SCALE GENOMIC DNA]</scope>
    <source>
        <strain evidence="3">cv. Shandingzi</strain>
        <tissue evidence="2">Leaves</tissue>
    </source>
</reference>
<evidence type="ECO:0000256" key="1">
    <source>
        <dbReference type="SAM" id="MobiDB-lite"/>
    </source>
</evidence>
<organism evidence="2 3">
    <name type="scientific">Malus baccata</name>
    <name type="common">Siberian crab apple</name>
    <name type="synonym">Pyrus baccata</name>
    <dbReference type="NCBI Taxonomy" id="106549"/>
    <lineage>
        <taxon>Eukaryota</taxon>
        <taxon>Viridiplantae</taxon>
        <taxon>Streptophyta</taxon>
        <taxon>Embryophyta</taxon>
        <taxon>Tracheophyta</taxon>
        <taxon>Spermatophyta</taxon>
        <taxon>Magnoliopsida</taxon>
        <taxon>eudicotyledons</taxon>
        <taxon>Gunneridae</taxon>
        <taxon>Pentapetalae</taxon>
        <taxon>rosids</taxon>
        <taxon>fabids</taxon>
        <taxon>Rosales</taxon>
        <taxon>Rosaceae</taxon>
        <taxon>Amygdaloideae</taxon>
        <taxon>Maleae</taxon>
        <taxon>Malus</taxon>
    </lineage>
</organism>
<dbReference type="Proteomes" id="UP000315295">
    <property type="component" value="Unassembled WGS sequence"/>
</dbReference>
<dbReference type="AlphaFoldDB" id="A0A540LUS3"/>
<feature type="region of interest" description="Disordered" evidence="1">
    <location>
        <begin position="1"/>
        <end position="20"/>
    </location>
</feature>
<evidence type="ECO:0000313" key="2">
    <source>
        <dbReference type="EMBL" id="TQD90227.1"/>
    </source>
</evidence>
<dbReference type="EMBL" id="VIEB01000458">
    <property type="protein sequence ID" value="TQD90227.1"/>
    <property type="molecule type" value="Genomic_DNA"/>
</dbReference>
<evidence type="ECO:0000313" key="3">
    <source>
        <dbReference type="Proteomes" id="UP000315295"/>
    </source>
</evidence>
<proteinExistence type="predicted"/>
<sequence>MLNFHNNSCHSQSSQCNIKSTNKPRIRKQIHNLPNLLIPTFVHNHHTHPAGLHRPLHLRCEPVRKQRLREMRTKSQIKHIIEVRQVMGIRPAHQRRRLEELNSGDVGDAQLGQRHDLVAGAGGDAEDLGLVVQETHLIKCAKEVGEGVDLVLPGLGGPEALVLLVEREDDARRGVAGGFGEAEVGLRGRARRDAGVGGFEEEEDEGDGADEYGDVGEPLQENLDVPLHNGGDRKKALYRWRSEQKTGSSWLEVATLVVISDS</sequence>